<dbReference type="GO" id="GO:0016020">
    <property type="term" value="C:membrane"/>
    <property type="evidence" value="ECO:0007669"/>
    <property type="project" value="UniProtKB-SubCell"/>
</dbReference>
<dbReference type="InterPro" id="IPR019758">
    <property type="entry name" value="Pept_S26A_signal_pept_1_CS"/>
</dbReference>
<keyword evidence="11" id="KW-1185">Reference proteome</keyword>
<evidence type="ECO:0000313" key="11">
    <source>
        <dbReference type="Proteomes" id="UP000595373"/>
    </source>
</evidence>
<dbReference type="EC" id="3.4.21.89" evidence="3 8"/>
<feature type="domain" description="Peptidase S26" evidence="9">
    <location>
        <begin position="88"/>
        <end position="319"/>
    </location>
</feature>
<dbReference type="Gene3D" id="2.10.109.10">
    <property type="entry name" value="Umud Fragment, subunit A"/>
    <property type="match status" value="1"/>
</dbReference>
<dbReference type="PROSITE" id="PS00761">
    <property type="entry name" value="SPASE_I_3"/>
    <property type="match status" value="1"/>
</dbReference>
<dbReference type="PANTHER" id="PTHR43390">
    <property type="entry name" value="SIGNAL PEPTIDASE I"/>
    <property type="match status" value="1"/>
</dbReference>
<dbReference type="CDD" id="cd06530">
    <property type="entry name" value="S26_SPase_I"/>
    <property type="match status" value="1"/>
</dbReference>
<evidence type="ECO:0000256" key="3">
    <source>
        <dbReference type="ARBA" id="ARBA00013208"/>
    </source>
</evidence>
<dbReference type="EMBL" id="CP066558">
    <property type="protein sequence ID" value="QQF81880.1"/>
    <property type="molecule type" value="Genomic_DNA"/>
</dbReference>
<keyword evidence="5 8" id="KW-0645">Protease</keyword>
<dbReference type="RefSeq" id="WP_011609395.1">
    <property type="nucleotide sequence ID" value="NZ_CP018802.1"/>
</dbReference>
<sequence>MSKSNLFFVILIAAGYAIWKLLDHLALPNTFNILLILLTALCGVLWCYNRFVILPKRSRQIARAEQRSGKILTDEEKSKIEPISEGSELLASLFPVLTFVLILRSFLFEPFQIPSVSMEPTLRVGDFLLVKKYAYGIKDPIFQNTLIETGKPQRGDIIVFKAPLEPNIDYIKRIVGISGDRVFYDEKTRHVTIIYNKDGKECVYDCQIKEFSYSEPQRNPEFTMIVGKDAQGKAIYGDENPLVLTEKGDVEHQIHWDPRIFNRTYMYSGYRQQKDYVTEWIVPEGQYFVLGDNRDQSADGRFWGFVPEKNIVGKAEFIWLSLDKKQDEFPKGIRFSRMFTSIK</sequence>
<dbReference type="Proteomes" id="UP000595373">
    <property type="component" value="Chromosome"/>
</dbReference>
<dbReference type="InterPro" id="IPR000223">
    <property type="entry name" value="Pept_S26A_signal_pept_1"/>
</dbReference>
<evidence type="ECO:0000256" key="2">
    <source>
        <dbReference type="ARBA" id="ARBA00009370"/>
    </source>
</evidence>
<evidence type="ECO:0000313" key="10">
    <source>
        <dbReference type="EMBL" id="QQF81880.1"/>
    </source>
</evidence>
<name>A0A9Q6YYR2_HISSO</name>
<evidence type="ECO:0000256" key="7">
    <source>
        <dbReference type="PIRSR" id="PIRSR600223-1"/>
    </source>
</evidence>
<evidence type="ECO:0000256" key="1">
    <source>
        <dbReference type="ARBA" id="ARBA00000677"/>
    </source>
</evidence>
<feature type="active site" evidence="7">
    <location>
        <position position="172"/>
    </location>
</feature>
<comment type="similarity">
    <text evidence="2 8">Belongs to the peptidase S26 family.</text>
</comment>
<organism evidence="10 11">
    <name type="scientific">Histophilus somni</name>
    <name type="common">Haemophilus somnus</name>
    <dbReference type="NCBI Taxonomy" id="731"/>
    <lineage>
        <taxon>Bacteria</taxon>
        <taxon>Pseudomonadati</taxon>
        <taxon>Pseudomonadota</taxon>
        <taxon>Gammaproteobacteria</taxon>
        <taxon>Pasteurellales</taxon>
        <taxon>Pasteurellaceae</taxon>
        <taxon>Histophilus</taxon>
    </lineage>
</organism>
<dbReference type="SUPFAM" id="SSF51306">
    <property type="entry name" value="LexA/Signal peptidase"/>
    <property type="match status" value="1"/>
</dbReference>
<feature type="active site" evidence="7">
    <location>
        <position position="117"/>
    </location>
</feature>
<evidence type="ECO:0000256" key="5">
    <source>
        <dbReference type="ARBA" id="ARBA00022670"/>
    </source>
</evidence>
<protein>
    <recommendedName>
        <fullName evidence="4 8">Signal peptidase I</fullName>
        <ecNumber evidence="3 8">3.4.21.89</ecNumber>
    </recommendedName>
</protein>
<gene>
    <name evidence="10" type="primary">lepB</name>
    <name evidence="10" type="ORF">JFL49_07370</name>
</gene>
<accession>A0A9Q6YYR2</accession>
<evidence type="ECO:0000256" key="6">
    <source>
        <dbReference type="ARBA" id="ARBA00022801"/>
    </source>
</evidence>
<evidence type="ECO:0000259" key="9">
    <source>
        <dbReference type="Pfam" id="PF10502"/>
    </source>
</evidence>
<dbReference type="OrthoDB" id="9815782at2"/>
<dbReference type="Pfam" id="PF10502">
    <property type="entry name" value="Peptidase_S26"/>
    <property type="match status" value="1"/>
</dbReference>
<dbReference type="InterPro" id="IPR019756">
    <property type="entry name" value="Pept_S26A_signal_pept_1_Ser-AS"/>
</dbReference>
<dbReference type="PRINTS" id="PR00727">
    <property type="entry name" value="LEADERPTASE"/>
</dbReference>
<dbReference type="NCBIfam" id="NF008114">
    <property type="entry name" value="PRK10861.1"/>
    <property type="match status" value="1"/>
</dbReference>
<proteinExistence type="inferred from homology"/>
<evidence type="ECO:0000256" key="4">
    <source>
        <dbReference type="ARBA" id="ARBA00019232"/>
    </source>
</evidence>
<dbReference type="GO" id="GO:0009003">
    <property type="term" value="F:signal peptidase activity"/>
    <property type="evidence" value="ECO:0007669"/>
    <property type="project" value="UniProtKB-EC"/>
</dbReference>
<comment type="subcellular location">
    <subcellularLocation>
        <location evidence="8">Membrane</location>
        <topology evidence="8">Multi-pass membrane protein</topology>
    </subcellularLocation>
</comment>
<dbReference type="PROSITE" id="PS00501">
    <property type="entry name" value="SPASE_I_1"/>
    <property type="match status" value="1"/>
</dbReference>
<comment type="catalytic activity">
    <reaction evidence="1 8">
        <text>Cleavage of hydrophobic, N-terminal signal or leader sequences from secreted and periplasmic proteins.</text>
        <dbReference type="EC" id="3.4.21.89"/>
    </reaction>
</comment>
<keyword evidence="6 8" id="KW-0378">Hydrolase</keyword>
<dbReference type="PANTHER" id="PTHR43390:SF1">
    <property type="entry name" value="CHLOROPLAST PROCESSING PEPTIDASE"/>
    <property type="match status" value="1"/>
</dbReference>
<reference evidence="10 11" key="1">
    <citation type="submission" date="2020-12" db="EMBL/GenBank/DDBJ databases">
        <title>ASc-MMNZ-VFA-070.</title>
        <authorList>
            <person name="Schryvers A."/>
            <person name="Mostafa Nazari M."/>
            <person name="Farshchi Andisi V."/>
            <person name="Timsit E."/>
            <person name="Walter Morck D."/>
        </authorList>
    </citation>
    <scope>NUCLEOTIDE SEQUENCE [LARGE SCALE GENOMIC DNA]</scope>
    <source>
        <strain evidence="10 11">ASc-MMNZ-VFA-070</strain>
    </source>
</reference>
<dbReference type="InterPro" id="IPR019533">
    <property type="entry name" value="Peptidase_S26"/>
</dbReference>
<dbReference type="GO" id="GO:0004252">
    <property type="term" value="F:serine-type endopeptidase activity"/>
    <property type="evidence" value="ECO:0007669"/>
    <property type="project" value="InterPro"/>
</dbReference>
<dbReference type="GO" id="GO:0006465">
    <property type="term" value="P:signal peptide processing"/>
    <property type="evidence" value="ECO:0007669"/>
    <property type="project" value="InterPro"/>
</dbReference>
<evidence type="ECO:0000256" key="8">
    <source>
        <dbReference type="RuleBase" id="RU362042"/>
    </source>
</evidence>
<dbReference type="NCBIfam" id="TIGR02227">
    <property type="entry name" value="sigpep_I_bact"/>
    <property type="match status" value="1"/>
</dbReference>
<dbReference type="AlphaFoldDB" id="A0A9Q6YYR2"/>
<dbReference type="InterPro" id="IPR036286">
    <property type="entry name" value="LexA/Signal_pep-like_sf"/>
</dbReference>